<evidence type="ECO:0000313" key="1">
    <source>
        <dbReference type="EMBL" id="CAB4128183.1"/>
    </source>
</evidence>
<protein>
    <submittedName>
        <fullName evidence="1">Uncharacterized protein</fullName>
    </submittedName>
</protein>
<gene>
    <name evidence="1" type="ORF">UFOVP111_13</name>
</gene>
<organism evidence="1">
    <name type="scientific">uncultured Caudovirales phage</name>
    <dbReference type="NCBI Taxonomy" id="2100421"/>
    <lineage>
        <taxon>Viruses</taxon>
        <taxon>Duplodnaviria</taxon>
        <taxon>Heunggongvirae</taxon>
        <taxon>Uroviricota</taxon>
        <taxon>Caudoviricetes</taxon>
        <taxon>Peduoviridae</taxon>
        <taxon>Maltschvirus</taxon>
        <taxon>Maltschvirus maltsch</taxon>
    </lineage>
</organism>
<accession>A0A6J5L4H1</accession>
<proteinExistence type="predicted"/>
<reference evidence="1" key="1">
    <citation type="submission" date="2020-04" db="EMBL/GenBank/DDBJ databases">
        <authorList>
            <person name="Chiriac C."/>
            <person name="Salcher M."/>
            <person name="Ghai R."/>
            <person name="Kavagutti S V."/>
        </authorList>
    </citation>
    <scope>NUCLEOTIDE SEQUENCE</scope>
</reference>
<name>A0A6J5L4H1_9CAUD</name>
<sequence length="74" mass="8832">MSSSGKTYLVVVYDHTDGKFTVDSEMSLKKFRHDTWDSVEEEWCHLDKNDDMWQDTMNLEWQLNNLLAEDVEDE</sequence>
<dbReference type="EMBL" id="LR796226">
    <property type="protein sequence ID" value="CAB4128183.1"/>
    <property type="molecule type" value="Genomic_DNA"/>
</dbReference>